<feature type="compositionally biased region" description="Low complexity" evidence="1">
    <location>
        <begin position="67"/>
        <end position="87"/>
    </location>
</feature>
<evidence type="ECO:0000313" key="2">
    <source>
        <dbReference type="EMBL" id="KAJ1188860.1"/>
    </source>
</evidence>
<reference evidence="2" key="1">
    <citation type="journal article" date="2022" name="bioRxiv">
        <title>Sequencing and chromosome-scale assembly of the giantPleurodeles waltlgenome.</title>
        <authorList>
            <person name="Brown T."/>
            <person name="Elewa A."/>
            <person name="Iarovenko S."/>
            <person name="Subramanian E."/>
            <person name="Araus A.J."/>
            <person name="Petzold A."/>
            <person name="Susuki M."/>
            <person name="Suzuki K.-i.T."/>
            <person name="Hayashi T."/>
            <person name="Toyoda A."/>
            <person name="Oliveira C."/>
            <person name="Osipova E."/>
            <person name="Leigh N.D."/>
            <person name="Simon A."/>
            <person name="Yun M.H."/>
        </authorList>
    </citation>
    <scope>NUCLEOTIDE SEQUENCE</scope>
    <source>
        <strain evidence="2">20211129_DDA</strain>
        <tissue evidence="2">Liver</tissue>
    </source>
</reference>
<gene>
    <name evidence="2" type="ORF">NDU88_005617</name>
</gene>
<organism evidence="2 3">
    <name type="scientific">Pleurodeles waltl</name>
    <name type="common">Iberian ribbed newt</name>
    <dbReference type="NCBI Taxonomy" id="8319"/>
    <lineage>
        <taxon>Eukaryota</taxon>
        <taxon>Metazoa</taxon>
        <taxon>Chordata</taxon>
        <taxon>Craniata</taxon>
        <taxon>Vertebrata</taxon>
        <taxon>Euteleostomi</taxon>
        <taxon>Amphibia</taxon>
        <taxon>Batrachia</taxon>
        <taxon>Caudata</taxon>
        <taxon>Salamandroidea</taxon>
        <taxon>Salamandridae</taxon>
        <taxon>Pleurodelinae</taxon>
        <taxon>Pleurodeles</taxon>
    </lineage>
</organism>
<feature type="region of interest" description="Disordered" evidence="1">
    <location>
        <begin position="28"/>
        <end position="53"/>
    </location>
</feature>
<evidence type="ECO:0000256" key="1">
    <source>
        <dbReference type="SAM" id="MobiDB-lite"/>
    </source>
</evidence>
<comment type="caution">
    <text evidence="2">The sequence shown here is derived from an EMBL/GenBank/DDBJ whole genome shotgun (WGS) entry which is preliminary data.</text>
</comment>
<evidence type="ECO:0000313" key="3">
    <source>
        <dbReference type="Proteomes" id="UP001066276"/>
    </source>
</evidence>
<dbReference type="AlphaFoldDB" id="A0AAV7UIN2"/>
<dbReference type="Proteomes" id="UP001066276">
    <property type="component" value="Chromosome 3_1"/>
</dbReference>
<dbReference type="EMBL" id="JANPWB010000005">
    <property type="protein sequence ID" value="KAJ1188860.1"/>
    <property type="molecule type" value="Genomic_DNA"/>
</dbReference>
<sequence length="171" mass="18535">MYGGSLLFFAGEKFGSGRRSAVRLVHPCRTPPPPLGRSAARRSPSPQVPTVSAAPPLWAMHPLPLSRGPRSRRCPSSVLRHSVSSPSPGEPALGPRLLFLTVPLLRPSRPGYYFFQELAPGVALGPASLRARPTHRPLGPYYLCREPNVFSRISLVCPLLFSLCCCVLASQ</sequence>
<protein>
    <submittedName>
        <fullName evidence="2">Uncharacterized protein</fullName>
    </submittedName>
</protein>
<accession>A0AAV7UIN2</accession>
<keyword evidence="3" id="KW-1185">Reference proteome</keyword>
<feature type="region of interest" description="Disordered" evidence="1">
    <location>
        <begin position="67"/>
        <end position="89"/>
    </location>
</feature>
<name>A0AAV7UIN2_PLEWA</name>
<proteinExistence type="predicted"/>